<dbReference type="InterPro" id="IPR004702">
    <property type="entry name" value="PTS_sorb_EIIBC"/>
</dbReference>
<keyword evidence="2" id="KW-0812">Transmembrane</keyword>
<dbReference type="GO" id="GO:0008982">
    <property type="term" value="F:protein-N(PI)-phosphohistidine-sugar phosphotransferase activity"/>
    <property type="evidence" value="ECO:0007669"/>
    <property type="project" value="InterPro"/>
</dbReference>
<dbReference type="InterPro" id="IPR011618">
    <property type="entry name" value="PTS_EIIBC_GUT_N"/>
</dbReference>
<dbReference type="GO" id="GO:0005886">
    <property type="term" value="C:plasma membrane"/>
    <property type="evidence" value="ECO:0007669"/>
    <property type="project" value="TreeGrafter"/>
</dbReference>
<evidence type="ECO:0000256" key="2">
    <source>
        <dbReference type="SAM" id="Phobius"/>
    </source>
</evidence>
<dbReference type="Proteomes" id="UP000034085">
    <property type="component" value="Chromosome"/>
</dbReference>
<dbReference type="InterPro" id="IPR011638">
    <property type="entry name" value="PTS_EIIBC_GUT_C"/>
</dbReference>
<proteinExistence type="predicted"/>
<dbReference type="EMBL" id="CP011132">
    <property type="protein sequence ID" value="AKE59250.1"/>
    <property type="molecule type" value="Genomic_DNA"/>
</dbReference>
<dbReference type="PROSITE" id="PS51102">
    <property type="entry name" value="PTS_EIIB_TYPE_5"/>
    <property type="match status" value="1"/>
</dbReference>
<dbReference type="PANTHER" id="PTHR39427">
    <property type="match status" value="1"/>
</dbReference>
<keyword evidence="2" id="KW-1133">Transmembrane helix</keyword>
<evidence type="ECO:0000256" key="1">
    <source>
        <dbReference type="PROSITE-ProRule" id="PRU00425"/>
    </source>
</evidence>
<dbReference type="Pfam" id="PF03612">
    <property type="entry name" value="EIIBC-GUT_N"/>
    <property type="match status" value="1"/>
</dbReference>
<evidence type="ECO:0000313" key="4">
    <source>
        <dbReference type="EMBL" id="AKE59250.1"/>
    </source>
</evidence>
<feature type="modified residue" description="Phosphocysteine; by EIIA" evidence="1">
    <location>
        <position position="70"/>
    </location>
</feature>
<feature type="transmembrane region" description="Helical" evidence="2">
    <location>
        <begin position="309"/>
        <end position="332"/>
    </location>
</feature>
<keyword evidence="2" id="KW-0472">Membrane</keyword>
<dbReference type="OrthoDB" id="4774329at2"/>
<dbReference type="AlphaFoldDB" id="A0A0F6RFB4"/>
<name>A0A0F6RFB4_CITAM</name>
<protein>
    <submittedName>
        <fullName evidence="4">PTS sorbitol transporter subunit IIB</fullName>
    </submittedName>
</protein>
<reference evidence="4 5" key="1">
    <citation type="journal article" date="2013" name="Appl. Microbiol. Biotechnol.">
        <title>Glycerol assimilation and production of 1,3-propanediol by Citrobacter amalonaticus Y19.</title>
        <authorList>
            <person name="Ainala S.K."/>
            <person name="Ashok S."/>
            <person name="Ko Y."/>
            <person name="Park S."/>
        </authorList>
    </citation>
    <scope>NUCLEOTIDE SEQUENCE [LARGE SCALE GENOMIC DNA]</scope>
    <source>
        <strain evidence="4 5">Y19</strain>
    </source>
</reference>
<gene>
    <name evidence="4" type="ORF">F384_11950</name>
</gene>
<organism evidence="4 5">
    <name type="scientific">Citrobacter amalonaticus Y19</name>
    <dbReference type="NCBI Taxonomy" id="1261127"/>
    <lineage>
        <taxon>Bacteria</taxon>
        <taxon>Pseudomonadati</taxon>
        <taxon>Pseudomonadota</taxon>
        <taxon>Gammaproteobacteria</taxon>
        <taxon>Enterobacterales</taxon>
        <taxon>Enterobacteriaceae</taxon>
        <taxon>Citrobacter</taxon>
    </lineage>
</organism>
<dbReference type="PATRIC" id="fig|1261127.3.peg.2499"/>
<accession>A0A0F6RFB4</accession>
<evidence type="ECO:0000313" key="5">
    <source>
        <dbReference type="Proteomes" id="UP000034085"/>
    </source>
</evidence>
<feature type="domain" description="PTS EIIB type-5" evidence="3">
    <location>
        <begin position="1"/>
        <end position="197"/>
    </location>
</feature>
<dbReference type="RefSeq" id="WP_046482689.1">
    <property type="nucleotide sequence ID" value="NZ_CP011132.1"/>
</dbReference>
<dbReference type="Pfam" id="PF07663">
    <property type="entry name" value="EIIBC-GUT_C"/>
    <property type="match status" value="1"/>
</dbReference>
<sequence length="338" mass="35694">MKTVLIKKGHSGIGDDMYLYRDPRMVILSLTGKTIDPVAKKLGEMLEMTVVNGFDAMPDDKKILCVVINCGGSLRCGIYPQKRIKTINVLPTGAMGPLAKYITEDIYISDVSLDSLSLIETINQPVNDDENVEFSEPLPAGNASAVARDTGQVKPRGSATNTALELMTSFATGIGNFVSLLYASARESVELCIKNVIPFMAFISVLIALVQETAIGQWTGNALSPLAGSLTGLFVIAIICGLPFISPILAPGAAIAQVVGVLVGTLIGSGVVSPLMALPALFAINVQVGADFIPVGLSMQEAKEKTIRLGVPSFLLSRMITAPLAVAIGYLFSFGLFN</sequence>
<dbReference type="PANTHER" id="PTHR39427:SF1">
    <property type="entry name" value="PTS SYSTEM GLUCITOL_SORBITOL-SPECIFIC EIIB COMPONENT"/>
    <property type="match status" value="1"/>
</dbReference>
<feature type="transmembrane region" description="Helical" evidence="2">
    <location>
        <begin position="191"/>
        <end position="210"/>
    </location>
</feature>
<dbReference type="KEGG" id="cama:F384_11950"/>
<dbReference type="HOGENOM" id="CLU_054195_0_0_6"/>
<feature type="transmembrane region" description="Helical" evidence="2">
    <location>
        <begin position="222"/>
        <end position="245"/>
    </location>
</feature>
<evidence type="ECO:0000259" key="3">
    <source>
        <dbReference type="PROSITE" id="PS51102"/>
    </source>
</evidence>
<dbReference type="GO" id="GO:0009401">
    <property type="term" value="P:phosphoenolpyruvate-dependent sugar phosphotransferase system"/>
    <property type="evidence" value="ECO:0007669"/>
    <property type="project" value="InterPro"/>
</dbReference>